<dbReference type="KEGG" id="pef:A7E78_13710"/>
<reference evidence="1 2" key="1">
    <citation type="journal article" date="2017" name="Genome Announc.">
        <title>Complete Genome Sequences of Two Acetylene-Fermenting Pelobacter acetylenicus Strains.</title>
        <authorList>
            <person name="Sutton J.M."/>
            <person name="Baesman S.M."/>
            <person name="Fierst J.L."/>
            <person name="Poret-Peterson A.T."/>
            <person name="Oremland R.S."/>
            <person name="Dunlap D.S."/>
            <person name="Akob D.M."/>
        </authorList>
    </citation>
    <scope>NUCLEOTIDE SEQUENCE [LARGE SCALE GENOMIC DNA]</scope>
    <source>
        <strain evidence="1 2">SFB93</strain>
    </source>
</reference>
<accession>A0A1L3GT84</accession>
<dbReference type="STRING" id="1842532.A7E78_13710"/>
<proteinExistence type="predicted"/>
<protein>
    <recommendedName>
        <fullName evidence="3">Acyloxyacyl hydrolase</fullName>
    </recommendedName>
</protein>
<sequence>MLSKREYVDSYVAVLSVGKGLRDYKHYLRLEGEGQVAKHWGEQDHFEFNALLGLRWLPFPWDRYLDTSFAMGAGLSYATDEPEIEVEKNDRTARMLGYLMFELGVVVPQQPKWTLFARVHHRSGAFGLFDGVSGGSNVVGAGLRYSF</sequence>
<dbReference type="EMBL" id="CP015519">
    <property type="protein sequence ID" value="APG29153.1"/>
    <property type="molecule type" value="Genomic_DNA"/>
</dbReference>
<keyword evidence="2" id="KW-1185">Reference proteome</keyword>
<name>A0A1L3GT84_9BACT</name>
<evidence type="ECO:0000313" key="1">
    <source>
        <dbReference type="EMBL" id="APG29153.1"/>
    </source>
</evidence>
<organism evidence="1 2">
    <name type="scientific">Syntrophotalea acetylenivorans</name>
    <dbReference type="NCBI Taxonomy" id="1842532"/>
    <lineage>
        <taxon>Bacteria</taxon>
        <taxon>Pseudomonadati</taxon>
        <taxon>Thermodesulfobacteriota</taxon>
        <taxon>Desulfuromonadia</taxon>
        <taxon>Desulfuromonadales</taxon>
        <taxon>Syntrophotaleaceae</taxon>
        <taxon>Syntrophotalea</taxon>
    </lineage>
</organism>
<evidence type="ECO:0000313" key="2">
    <source>
        <dbReference type="Proteomes" id="UP000182517"/>
    </source>
</evidence>
<evidence type="ECO:0008006" key="3">
    <source>
        <dbReference type="Google" id="ProtNLM"/>
    </source>
</evidence>
<dbReference type="Proteomes" id="UP000182517">
    <property type="component" value="Chromosome"/>
</dbReference>
<gene>
    <name evidence="1" type="ORF">A7E78_13710</name>
</gene>
<dbReference type="AlphaFoldDB" id="A0A1L3GT84"/>